<keyword evidence="1 7" id="KW-0436">Ligase</keyword>
<evidence type="ECO:0000256" key="2">
    <source>
        <dbReference type="ARBA" id="ARBA00022741"/>
    </source>
</evidence>
<dbReference type="InterPro" id="IPR020751">
    <property type="entry name" value="aa-tRNA-synth_I_codon-bd_sub2"/>
</dbReference>
<dbReference type="Gene3D" id="1.10.10.350">
    <property type="match status" value="1"/>
</dbReference>
<proteinExistence type="predicted"/>
<name>A0A0G2A1R1_9BACT</name>
<dbReference type="Proteomes" id="UP000034290">
    <property type="component" value="Unassembled WGS sequence"/>
</dbReference>
<evidence type="ECO:0000313" key="7">
    <source>
        <dbReference type="EMBL" id="KKW34752.1"/>
    </source>
</evidence>
<feature type="domain" description="Aminoacyl-tRNA synthetase class I anticodon-binding" evidence="6">
    <location>
        <begin position="5"/>
        <end position="98"/>
    </location>
</feature>
<organism evidence="7 8">
    <name type="scientific">Candidatus Giovannonibacteria bacterium GW2011_GWA2_53_7</name>
    <dbReference type="NCBI Taxonomy" id="1618650"/>
    <lineage>
        <taxon>Bacteria</taxon>
        <taxon>Candidatus Giovannoniibacteriota</taxon>
    </lineage>
</organism>
<keyword evidence="3" id="KW-0067">ATP-binding</keyword>
<evidence type="ECO:0000256" key="1">
    <source>
        <dbReference type="ARBA" id="ARBA00022598"/>
    </source>
</evidence>
<evidence type="ECO:0000256" key="5">
    <source>
        <dbReference type="ARBA" id="ARBA00023146"/>
    </source>
</evidence>
<evidence type="ECO:0000313" key="8">
    <source>
        <dbReference type="Proteomes" id="UP000034290"/>
    </source>
</evidence>
<dbReference type="GO" id="GO:0006412">
    <property type="term" value="P:translation"/>
    <property type="evidence" value="ECO:0007669"/>
    <property type="project" value="UniProtKB-KW"/>
</dbReference>
<accession>A0A0G2A1R1</accession>
<feature type="non-terminal residue" evidence="7">
    <location>
        <position position="1"/>
    </location>
</feature>
<dbReference type="InterPro" id="IPR045462">
    <property type="entry name" value="aa-tRNA-synth_I_cd-bd"/>
</dbReference>
<protein>
    <submittedName>
        <fullName evidence="7">Glutamate-tRNA ligase</fullName>
    </submittedName>
</protein>
<dbReference type="AlphaFoldDB" id="A0A0G2A1R1"/>
<keyword evidence="5" id="KW-0030">Aminoacyl-tRNA synthetase</keyword>
<dbReference type="GO" id="GO:0005524">
    <property type="term" value="F:ATP binding"/>
    <property type="evidence" value="ECO:0007669"/>
    <property type="project" value="UniProtKB-KW"/>
</dbReference>
<dbReference type="GO" id="GO:0000049">
    <property type="term" value="F:tRNA binding"/>
    <property type="evidence" value="ECO:0007669"/>
    <property type="project" value="InterPro"/>
</dbReference>
<evidence type="ECO:0000256" key="3">
    <source>
        <dbReference type="ARBA" id="ARBA00022840"/>
    </source>
</evidence>
<keyword evidence="4" id="KW-0648">Protein biosynthesis</keyword>
<dbReference type="SUPFAM" id="SSF48163">
    <property type="entry name" value="An anticodon-binding domain of class I aminoacyl-tRNA synthetases"/>
    <property type="match status" value="1"/>
</dbReference>
<evidence type="ECO:0000256" key="4">
    <source>
        <dbReference type="ARBA" id="ARBA00022917"/>
    </source>
</evidence>
<dbReference type="EMBL" id="LCRM01000063">
    <property type="protein sequence ID" value="KKW34752.1"/>
    <property type="molecule type" value="Genomic_DNA"/>
</dbReference>
<dbReference type="Pfam" id="PF19269">
    <property type="entry name" value="Anticodon_2"/>
    <property type="match status" value="1"/>
</dbReference>
<gene>
    <name evidence="7" type="ORF">UY81_C0063G0011</name>
</gene>
<reference evidence="7 8" key="1">
    <citation type="journal article" date="2015" name="Nature">
        <title>rRNA introns, odd ribosomes, and small enigmatic genomes across a large radiation of phyla.</title>
        <authorList>
            <person name="Brown C.T."/>
            <person name="Hug L.A."/>
            <person name="Thomas B.C."/>
            <person name="Sharon I."/>
            <person name="Castelle C.J."/>
            <person name="Singh A."/>
            <person name="Wilkins M.J."/>
            <person name="Williams K.H."/>
            <person name="Banfield J.F."/>
        </authorList>
    </citation>
    <scope>NUCLEOTIDE SEQUENCE [LARGE SCALE GENOMIC DNA]</scope>
</reference>
<keyword evidence="2" id="KW-0547">Nucleotide-binding</keyword>
<dbReference type="InterPro" id="IPR008925">
    <property type="entry name" value="aa_tRNA-synth_I_cd-bd_sf"/>
</dbReference>
<evidence type="ECO:0000259" key="6">
    <source>
        <dbReference type="Pfam" id="PF19269"/>
    </source>
</evidence>
<comment type="caution">
    <text evidence="7">The sequence shown here is derived from an EMBL/GenBank/DDBJ whole genome shotgun (WGS) entry which is preliminary data.</text>
</comment>
<dbReference type="GO" id="GO:0004812">
    <property type="term" value="F:aminoacyl-tRNA ligase activity"/>
    <property type="evidence" value="ECO:0007669"/>
    <property type="project" value="UniProtKB-KW"/>
</dbReference>
<sequence length="100" mass="10917">AGEWGYFFEAPAGLTKELLKDVAPLAEVVKLVAAVSDNDFTADKIKSAVWDYATQEGRGRVLWPMRVALSGRERSADPFTIAAIIGKAETIKRLTHALDL</sequence>